<dbReference type="RefSeq" id="WP_100423644.1">
    <property type="nucleotide sequence ID" value="NZ_BOOX01000013.1"/>
</dbReference>
<keyword evidence="3" id="KW-1185">Reference proteome</keyword>
<evidence type="ECO:0000313" key="3">
    <source>
        <dbReference type="Proteomes" id="UP000231693"/>
    </source>
</evidence>
<dbReference type="Proteomes" id="UP000231693">
    <property type="component" value="Unassembled WGS sequence"/>
</dbReference>
<protein>
    <recommendedName>
        <fullName evidence="1">SAF domain-containing protein</fullName>
    </recommendedName>
</protein>
<dbReference type="SMART" id="SM00858">
    <property type="entry name" value="SAF"/>
    <property type="match status" value="1"/>
</dbReference>
<gene>
    <name evidence="2" type="ORF">CLV28_2505</name>
</gene>
<evidence type="ECO:0000313" key="2">
    <source>
        <dbReference type="EMBL" id="PJJ70028.1"/>
    </source>
</evidence>
<accession>A0A2M9CDS8</accession>
<reference evidence="2 3" key="1">
    <citation type="submission" date="2017-11" db="EMBL/GenBank/DDBJ databases">
        <title>Genomic Encyclopedia of Archaeal and Bacterial Type Strains, Phase II (KMG-II): From Individual Species to Whole Genera.</title>
        <authorList>
            <person name="Goeker M."/>
        </authorList>
    </citation>
    <scope>NUCLEOTIDE SEQUENCE [LARGE SCALE GENOMIC DNA]</scope>
    <source>
        <strain evidence="2 3">DSM 25478</strain>
    </source>
</reference>
<dbReference type="EMBL" id="PGFE01000004">
    <property type="protein sequence ID" value="PJJ70028.1"/>
    <property type="molecule type" value="Genomic_DNA"/>
</dbReference>
<organism evidence="2 3">
    <name type="scientific">Sediminihabitans luteus</name>
    <dbReference type="NCBI Taxonomy" id="1138585"/>
    <lineage>
        <taxon>Bacteria</taxon>
        <taxon>Bacillati</taxon>
        <taxon>Actinomycetota</taxon>
        <taxon>Actinomycetes</taxon>
        <taxon>Micrococcales</taxon>
        <taxon>Cellulomonadaceae</taxon>
        <taxon>Sediminihabitans</taxon>
    </lineage>
</organism>
<name>A0A2M9CDS8_9CELL</name>
<sequence>MTSIARPPVPEPARFRRPGARDPRLLGGLVLVGASVALGSWAVTSASRTVEVYVARDVLTAGDAVGADHVSTAAVRVPADQLDHYLLAGELPEGARVSRTVGAGELVPRDALGPAESDLRPVGLAVTGALSDRVDDGSLVEVWFVPDSDARPDDAAPEAPRVLVEAATVDAVERAEGGLVGAGSATVHVLVPVDRLADVLAALASPGTVDVLPVSS</sequence>
<dbReference type="OrthoDB" id="5192391at2"/>
<evidence type="ECO:0000259" key="1">
    <source>
        <dbReference type="SMART" id="SM00858"/>
    </source>
</evidence>
<feature type="domain" description="SAF" evidence="1">
    <location>
        <begin position="50"/>
        <end position="113"/>
    </location>
</feature>
<comment type="caution">
    <text evidence="2">The sequence shown here is derived from an EMBL/GenBank/DDBJ whole genome shotgun (WGS) entry which is preliminary data.</text>
</comment>
<dbReference type="AlphaFoldDB" id="A0A2M9CDS8"/>
<dbReference type="InterPro" id="IPR013974">
    <property type="entry name" value="SAF"/>
</dbReference>
<proteinExistence type="predicted"/>